<evidence type="ECO:0008006" key="3">
    <source>
        <dbReference type="Google" id="ProtNLM"/>
    </source>
</evidence>
<dbReference type="EMBL" id="JACHDY010000003">
    <property type="protein sequence ID" value="MBB5318067.1"/>
    <property type="molecule type" value="Genomic_DNA"/>
</dbReference>
<evidence type="ECO:0000313" key="2">
    <source>
        <dbReference type="Proteomes" id="UP000568106"/>
    </source>
</evidence>
<organism evidence="1 2">
    <name type="scientific">Tunturiibacter empetritectus</name>
    <dbReference type="NCBI Taxonomy" id="3069691"/>
    <lineage>
        <taxon>Bacteria</taxon>
        <taxon>Pseudomonadati</taxon>
        <taxon>Acidobacteriota</taxon>
        <taxon>Terriglobia</taxon>
        <taxon>Terriglobales</taxon>
        <taxon>Acidobacteriaceae</taxon>
        <taxon>Tunturiibacter</taxon>
    </lineage>
</organism>
<reference evidence="1" key="1">
    <citation type="submission" date="2020-08" db="EMBL/GenBank/DDBJ databases">
        <title>Genomic Encyclopedia of Type Strains, Phase IV (KMG-V): Genome sequencing to study the core and pangenomes of soil and plant-associated prokaryotes.</title>
        <authorList>
            <person name="Whitman W."/>
        </authorList>
    </citation>
    <scope>NUCLEOTIDE SEQUENCE [LARGE SCALE GENOMIC DNA]</scope>
    <source>
        <strain evidence="1">M8UP27</strain>
    </source>
</reference>
<keyword evidence="2" id="KW-1185">Reference proteome</keyword>
<dbReference type="AlphaFoldDB" id="A0A7W8IJ72"/>
<sequence length="53" mass="5597">MADSTNVKKSSPLLIAAAWIIVIIPTAWGLDYTVKNALKIFAASTPTPTVPAK</sequence>
<proteinExistence type="predicted"/>
<name>A0A7W8IJ72_9BACT</name>
<gene>
    <name evidence="1" type="ORF">HDF09_002753</name>
</gene>
<comment type="caution">
    <text evidence="1">The sequence shown here is derived from an EMBL/GenBank/DDBJ whole genome shotgun (WGS) entry which is preliminary data.</text>
</comment>
<protein>
    <recommendedName>
        <fullName evidence="3">Oxalate:formate antiporter</fullName>
    </recommendedName>
</protein>
<dbReference type="Proteomes" id="UP000568106">
    <property type="component" value="Unassembled WGS sequence"/>
</dbReference>
<accession>A0A7W8IJ72</accession>
<evidence type="ECO:0000313" key="1">
    <source>
        <dbReference type="EMBL" id="MBB5318067.1"/>
    </source>
</evidence>